<comment type="caution">
    <text evidence="1">The sequence shown here is derived from an EMBL/GenBank/DDBJ whole genome shotgun (WGS) entry which is preliminary data.</text>
</comment>
<accession>X0YDD0</accession>
<proteinExistence type="predicted"/>
<evidence type="ECO:0000313" key="1">
    <source>
        <dbReference type="EMBL" id="GAG46728.1"/>
    </source>
</evidence>
<reference evidence="1" key="1">
    <citation type="journal article" date="2014" name="Front. Microbiol.">
        <title>High frequency of phylogenetically diverse reductive dehalogenase-homologous genes in deep subseafloor sedimentary metagenomes.</title>
        <authorList>
            <person name="Kawai M."/>
            <person name="Futagami T."/>
            <person name="Toyoda A."/>
            <person name="Takaki Y."/>
            <person name="Nishi S."/>
            <person name="Hori S."/>
            <person name="Arai W."/>
            <person name="Tsubouchi T."/>
            <person name="Morono Y."/>
            <person name="Uchiyama I."/>
            <person name="Ito T."/>
            <person name="Fujiyama A."/>
            <person name="Inagaki F."/>
            <person name="Takami H."/>
        </authorList>
    </citation>
    <scope>NUCLEOTIDE SEQUENCE</scope>
    <source>
        <strain evidence="1">Expedition CK06-06</strain>
    </source>
</reference>
<dbReference type="AlphaFoldDB" id="X0YDD0"/>
<dbReference type="EMBL" id="BARS01058242">
    <property type="protein sequence ID" value="GAG46728.1"/>
    <property type="molecule type" value="Genomic_DNA"/>
</dbReference>
<sequence length="95" mass="10931">WDSIIDYKKIQNLTPTLVLQKQLENTLIIDTKLAEGLLYDDESDIAGMLKDKILKSKIAQDLATYADIEDYDSLIANRDAFINLFRSDILIVIRR</sequence>
<feature type="non-terminal residue" evidence="1">
    <location>
        <position position="1"/>
    </location>
</feature>
<protein>
    <submittedName>
        <fullName evidence="1">Uncharacterized protein</fullName>
    </submittedName>
</protein>
<name>X0YDD0_9ZZZZ</name>
<organism evidence="1">
    <name type="scientific">marine sediment metagenome</name>
    <dbReference type="NCBI Taxonomy" id="412755"/>
    <lineage>
        <taxon>unclassified sequences</taxon>
        <taxon>metagenomes</taxon>
        <taxon>ecological metagenomes</taxon>
    </lineage>
</organism>
<gene>
    <name evidence="1" type="ORF">S01H1_85036</name>
</gene>